<accession>A0A803Q9L2</accession>
<dbReference type="PANTHER" id="PTHR24559">
    <property type="entry name" value="TRANSPOSON TY3-I GAG-POL POLYPROTEIN"/>
    <property type="match status" value="1"/>
</dbReference>
<proteinExistence type="predicted"/>
<reference evidence="2" key="2">
    <citation type="submission" date="2021-03" db="UniProtKB">
        <authorList>
            <consortium name="EnsemblPlants"/>
        </authorList>
    </citation>
    <scope>IDENTIFICATION</scope>
</reference>
<dbReference type="Proteomes" id="UP000596661">
    <property type="component" value="Chromosome 8"/>
</dbReference>
<evidence type="ECO:0000259" key="1">
    <source>
        <dbReference type="Pfam" id="PF00078"/>
    </source>
</evidence>
<evidence type="ECO:0000313" key="2">
    <source>
        <dbReference type="EnsemblPlants" id="cds.evm.model.08.1725"/>
    </source>
</evidence>
<dbReference type="InterPro" id="IPR053134">
    <property type="entry name" value="RNA-dir_DNA_polymerase"/>
</dbReference>
<dbReference type="CDD" id="cd01647">
    <property type="entry name" value="RT_LTR"/>
    <property type="match status" value="1"/>
</dbReference>
<reference evidence="2" key="1">
    <citation type="submission" date="2018-11" db="EMBL/GenBank/DDBJ databases">
        <authorList>
            <person name="Grassa J C."/>
        </authorList>
    </citation>
    <scope>NUCLEOTIDE SEQUENCE [LARGE SCALE GENOMIC DNA]</scope>
</reference>
<evidence type="ECO:0000313" key="3">
    <source>
        <dbReference type="Proteomes" id="UP000596661"/>
    </source>
</evidence>
<dbReference type="InterPro" id="IPR043128">
    <property type="entry name" value="Rev_trsase/Diguanyl_cyclase"/>
</dbReference>
<organism evidence="2 3">
    <name type="scientific">Cannabis sativa</name>
    <name type="common">Hemp</name>
    <name type="synonym">Marijuana</name>
    <dbReference type="NCBI Taxonomy" id="3483"/>
    <lineage>
        <taxon>Eukaryota</taxon>
        <taxon>Viridiplantae</taxon>
        <taxon>Streptophyta</taxon>
        <taxon>Embryophyta</taxon>
        <taxon>Tracheophyta</taxon>
        <taxon>Spermatophyta</taxon>
        <taxon>Magnoliopsida</taxon>
        <taxon>eudicotyledons</taxon>
        <taxon>Gunneridae</taxon>
        <taxon>Pentapetalae</taxon>
        <taxon>rosids</taxon>
        <taxon>fabids</taxon>
        <taxon>Rosales</taxon>
        <taxon>Cannabaceae</taxon>
        <taxon>Cannabis</taxon>
    </lineage>
</organism>
<dbReference type="InterPro" id="IPR000477">
    <property type="entry name" value="RT_dom"/>
</dbReference>
<dbReference type="OMA" id="THEDMNG"/>
<dbReference type="AlphaFoldDB" id="A0A803Q9L2"/>
<dbReference type="Pfam" id="PF00078">
    <property type="entry name" value="RVT_1"/>
    <property type="match status" value="1"/>
</dbReference>
<dbReference type="Gene3D" id="3.30.70.270">
    <property type="match status" value="1"/>
</dbReference>
<dbReference type="Gene3D" id="3.10.10.10">
    <property type="entry name" value="HIV Type 1 Reverse Transcriptase, subunit A, domain 1"/>
    <property type="match status" value="1"/>
</dbReference>
<dbReference type="SUPFAM" id="SSF56672">
    <property type="entry name" value="DNA/RNA polymerases"/>
    <property type="match status" value="1"/>
</dbReference>
<dbReference type="PANTHER" id="PTHR24559:SF431">
    <property type="entry name" value="RNA-DIRECTED DNA POLYMERASE HOMOLOG"/>
    <property type="match status" value="1"/>
</dbReference>
<keyword evidence="3" id="KW-1185">Reference proteome</keyword>
<name>A0A803Q9L2_CANSA</name>
<dbReference type="InterPro" id="IPR043502">
    <property type="entry name" value="DNA/RNA_pol_sf"/>
</dbReference>
<dbReference type="Gramene" id="evm.model.08.1725">
    <property type="protein sequence ID" value="cds.evm.model.08.1725"/>
    <property type="gene ID" value="evm.TU.08.1725"/>
</dbReference>
<protein>
    <recommendedName>
        <fullName evidence="1">Reverse transcriptase domain-containing protein</fullName>
    </recommendedName>
</protein>
<feature type="domain" description="Reverse transcriptase" evidence="1">
    <location>
        <begin position="146"/>
        <end position="243"/>
    </location>
</feature>
<dbReference type="EMBL" id="UZAU01000716">
    <property type="status" value="NOT_ANNOTATED_CDS"/>
    <property type="molecule type" value="Genomic_DNA"/>
</dbReference>
<sequence length="358" mass="40973">MASLQFDSTLKLVRVNQGEAIKCYSVATKQAIFVVQHTKEGNPVGDSTKVIRFGKGIGPNKRSKIVETFKESAYIFAWTHEDMNGISPSIITHVLNIDKNMPVVKQKRHPLDPIKFEALQQELDKMLSNIFIRDVYYMEWLANPLVDATFDYEKLSFMDAYFGYNHIKMHVAVQEYTSFRTDKGVYCYLFMPFGLKNVGATYQRLVNRMFKNLLGRNMEVYLDEILVKSKTTKNHSNDLKKCFGQENDRCRSLVPFDRETGLLSADNFPEVATLFPRTFNQGLYQPSALTTLTKTRSLWRMLKWAMKLSNKNLKEDVVSGSNDALVGEANTETAKGAIATAEAPKRTQLRKITFRVLR</sequence>
<dbReference type="EnsemblPlants" id="evm.model.08.1725">
    <property type="protein sequence ID" value="cds.evm.model.08.1725"/>
    <property type="gene ID" value="evm.TU.08.1725"/>
</dbReference>